<feature type="domain" description="Arrestin-like N-terminal" evidence="1">
    <location>
        <begin position="72"/>
        <end position="158"/>
    </location>
</feature>
<dbReference type="OrthoDB" id="3262423at2759"/>
<dbReference type="InterPro" id="IPR014752">
    <property type="entry name" value="Arrestin-like_C"/>
</dbReference>
<dbReference type="InterPro" id="IPR011021">
    <property type="entry name" value="Arrestin-like_N"/>
</dbReference>
<dbReference type="Gene3D" id="2.60.40.640">
    <property type="match status" value="1"/>
</dbReference>
<keyword evidence="3" id="KW-1185">Reference proteome</keyword>
<accession>A0A0H2S0Q2</accession>
<dbReference type="Proteomes" id="UP000053477">
    <property type="component" value="Unassembled WGS sequence"/>
</dbReference>
<proteinExistence type="predicted"/>
<name>A0A0H2S0Q2_9AGAM</name>
<evidence type="ECO:0000313" key="2">
    <source>
        <dbReference type="EMBL" id="KLO17422.1"/>
    </source>
</evidence>
<dbReference type="InterPro" id="IPR014756">
    <property type="entry name" value="Ig_E-set"/>
</dbReference>
<evidence type="ECO:0000313" key="3">
    <source>
        <dbReference type="Proteomes" id="UP000053477"/>
    </source>
</evidence>
<organism evidence="2 3">
    <name type="scientific">Schizopora paradoxa</name>
    <dbReference type="NCBI Taxonomy" id="27342"/>
    <lineage>
        <taxon>Eukaryota</taxon>
        <taxon>Fungi</taxon>
        <taxon>Dikarya</taxon>
        <taxon>Basidiomycota</taxon>
        <taxon>Agaricomycotina</taxon>
        <taxon>Agaricomycetes</taxon>
        <taxon>Hymenochaetales</taxon>
        <taxon>Schizoporaceae</taxon>
        <taxon>Schizopora</taxon>
    </lineage>
</organism>
<dbReference type="InParanoid" id="A0A0H2S0Q2"/>
<gene>
    <name evidence="2" type="ORF">SCHPADRAFT_937117</name>
</gene>
<dbReference type="SUPFAM" id="SSF81296">
    <property type="entry name" value="E set domains"/>
    <property type="match status" value="1"/>
</dbReference>
<protein>
    <recommendedName>
        <fullName evidence="1">Arrestin-like N-terminal domain-containing protein</fullName>
    </recommendedName>
</protein>
<reference evidence="2 3" key="1">
    <citation type="submission" date="2015-04" db="EMBL/GenBank/DDBJ databases">
        <title>Complete genome sequence of Schizopora paradoxa KUC8140, a cosmopolitan wood degrader in East Asia.</title>
        <authorList>
            <consortium name="DOE Joint Genome Institute"/>
            <person name="Min B."/>
            <person name="Park H."/>
            <person name="Jang Y."/>
            <person name="Kim J.-J."/>
            <person name="Kim K.H."/>
            <person name="Pangilinan J."/>
            <person name="Lipzen A."/>
            <person name="Riley R."/>
            <person name="Grigoriev I.V."/>
            <person name="Spatafora J.W."/>
            <person name="Choi I.-G."/>
        </authorList>
    </citation>
    <scope>NUCLEOTIDE SEQUENCE [LARGE SCALE GENOMIC DNA]</scope>
    <source>
        <strain evidence="2 3">KUC8140</strain>
    </source>
</reference>
<evidence type="ECO:0000259" key="1">
    <source>
        <dbReference type="Pfam" id="PF00339"/>
    </source>
</evidence>
<sequence>MSDDKKNLAYIGNNEHEQHDFDLPEYESIGAAPAAYSEPETEREFSLQDNKGRTFLTLIVRSTAPASSLPSFLEGQPIGGKVILDLEKPESIKSISVTVQGAARFSVLDDRPFLKVTETLYKCENDTGSRGLLESITGGEKMDAGRREFDFRIILPSETTVDKALWHDAKVNESVRLPPALSSKAWNWAFYYAISVEVKRSGLLSIDDNLKQNIGYTPLVKPPKPSALRLQAYKDKTPIPGPDADPEGWKSFPPVEIKGELFKAKNVTALYSLAIATPLIYAAGTIVHFFLTVESDDEQALALLADPSSPDVSIRRKIKSIPGVGDTGGNLILPGSEEERPIAKVVWCNPPGDQLTGRSATQRVLYGELKLPPASTLRPSFEFGDFHMKYCIDMFAPILTGFATDIKHRLFRTDVVICAGHYGEPSPRSYLPGASAPSSSTENQV</sequence>
<dbReference type="EMBL" id="KQ085905">
    <property type="protein sequence ID" value="KLO17422.1"/>
    <property type="molecule type" value="Genomic_DNA"/>
</dbReference>
<dbReference type="Pfam" id="PF00339">
    <property type="entry name" value="Arrestin_N"/>
    <property type="match status" value="1"/>
</dbReference>
<dbReference type="AlphaFoldDB" id="A0A0H2S0Q2"/>